<dbReference type="STRING" id="268407.PWYN_26745"/>
<dbReference type="PANTHER" id="PTHR33392">
    <property type="entry name" value="POLYISOPRENYL-TEICHOIC ACID--PEPTIDOGLYCAN TEICHOIC ACID TRANSFERASE TAGU"/>
    <property type="match status" value="1"/>
</dbReference>
<sequence>MSTRNNSLPPRNGQQRNNRQQPPKSVPKKSKGKKKKGFFARLGRAILILFIIAVLGVVGYFTYLYMKLDQGVLDTGVDKPVAPEQSAKVKPLTMLLLGTDNRPKHASSLTDVIMVVSLNPVTKSATIVSLPRDTYLELDGYKKDKINGYYSRFKKKEKTSGLSAEDEMKTMMGKYLDVKVDYVTILDFQAFRDVVDALKGVNVNISNDMCYTDSVDGTNINLKKGPAKLNGDKALDYVRYRKSNCEPKTKGSDDFERNKRQNEVLHSMIDKMQSIGGVIKIGGVLDAVDNNMKTDIERDQFKDMIAHYYKISKNDVEFKPVTGTWRSPYVYINEEELDAAKQSLQDRLTETSPATSDSP</sequence>
<dbReference type="Proteomes" id="UP000029734">
    <property type="component" value="Unassembled WGS sequence"/>
</dbReference>
<protein>
    <submittedName>
        <fullName evidence="5">Transcriptional regulator</fullName>
    </submittedName>
</protein>
<feature type="domain" description="Cell envelope-related transcriptional attenuator" evidence="4">
    <location>
        <begin position="110"/>
        <end position="273"/>
    </location>
</feature>
<keyword evidence="6" id="KW-1185">Reference proteome</keyword>
<feature type="region of interest" description="Disordered" evidence="2">
    <location>
        <begin position="1"/>
        <end position="34"/>
    </location>
</feature>
<dbReference type="InterPro" id="IPR004474">
    <property type="entry name" value="LytR_CpsA_psr"/>
</dbReference>
<comment type="similarity">
    <text evidence="1">Belongs to the LytR/CpsA/Psr (LCP) family.</text>
</comment>
<evidence type="ECO:0000256" key="2">
    <source>
        <dbReference type="SAM" id="MobiDB-lite"/>
    </source>
</evidence>
<dbReference type="PANTHER" id="PTHR33392:SF6">
    <property type="entry name" value="POLYISOPRENYL-TEICHOIC ACID--PEPTIDOGLYCAN TEICHOIC ACID TRANSFERASE TAGU"/>
    <property type="match status" value="1"/>
</dbReference>
<dbReference type="AlphaFoldDB" id="A0A098M6D5"/>
<reference evidence="5 6" key="2">
    <citation type="submission" date="2014-10" db="EMBL/GenBank/DDBJ databases">
        <title>Comparative genomics of the Paenibacillus odorifer group.</title>
        <authorList>
            <person name="Tsai Y.-C."/>
            <person name="Martin N."/>
            <person name="Korlach J."/>
            <person name="Wiedmann M."/>
        </authorList>
    </citation>
    <scope>NUCLEOTIDE SEQUENCE [LARGE SCALE GENOMIC DNA]</scope>
    <source>
        <strain evidence="5 6">DSM 18334</strain>
    </source>
</reference>
<keyword evidence="3" id="KW-0472">Membrane</keyword>
<name>A0A098M6D5_9BACL</name>
<accession>A0A098M6D5</accession>
<dbReference type="RefSeq" id="WP_036657917.1">
    <property type="nucleotide sequence ID" value="NZ_JQCR01000003.1"/>
</dbReference>
<reference evidence="5 6" key="1">
    <citation type="submission" date="2014-08" db="EMBL/GenBank/DDBJ databases">
        <authorList>
            <person name="den Bakker H.C."/>
        </authorList>
    </citation>
    <scope>NUCLEOTIDE SEQUENCE [LARGE SCALE GENOMIC DNA]</scope>
    <source>
        <strain evidence="5 6">DSM 18334</strain>
    </source>
</reference>
<keyword evidence="3" id="KW-0812">Transmembrane</keyword>
<proteinExistence type="inferred from homology"/>
<gene>
    <name evidence="5" type="ORF">PWYN_26745</name>
</gene>
<keyword evidence="3" id="KW-1133">Transmembrane helix</keyword>
<evidence type="ECO:0000256" key="3">
    <source>
        <dbReference type="SAM" id="Phobius"/>
    </source>
</evidence>
<evidence type="ECO:0000259" key="4">
    <source>
        <dbReference type="Pfam" id="PF03816"/>
    </source>
</evidence>
<dbReference type="NCBIfam" id="TIGR00350">
    <property type="entry name" value="lytR_cpsA_psr"/>
    <property type="match status" value="1"/>
</dbReference>
<dbReference type="EMBL" id="JQCR01000003">
    <property type="protein sequence ID" value="KGE18134.1"/>
    <property type="molecule type" value="Genomic_DNA"/>
</dbReference>
<evidence type="ECO:0000256" key="1">
    <source>
        <dbReference type="ARBA" id="ARBA00006068"/>
    </source>
</evidence>
<dbReference type="Pfam" id="PF03816">
    <property type="entry name" value="LytR_cpsA_psr"/>
    <property type="match status" value="1"/>
</dbReference>
<dbReference type="Gene3D" id="3.40.630.190">
    <property type="entry name" value="LCP protein"/>
    <property type="match status" value="1"/>
</dbReference>
<evidence type="ECO:0000313" key="6">
    <source>
        <dbReference type="Proteomes" id="UP000029734"/>
    </source>
</evidence>
<dbReference type="InterPro" id="IPR050922">
    <property type="entry name" value="LytR/CpsA/Psr_CW_biosynth"/>
</dbReference>
<comment type="caution">
    <text evidence="5">The sequence shown here is derived from an EMBL/GenBank/DDBJ whole genome shotgun (WGS) entry which is preliminary data.</text>
</comment>
<evidence type="ECO:0000313" key="5">
    <source>
        <dbReference type="EMBL" id="KGE18134.1"/>
    </source>
</evidence>
<organism evidence="5 6">
    <name type="scientific">Paenibacillus wynnii</name>
    <dbReference type="NCBI Taxonomy" id="268407"/>
    <lineage>
        <taxon>Bacteria</taxon>
        <taxon>Bacillati</taxon>
        <taxon>Bacillota</taxon>
        <taxon>Bacilli</taxon>
        <taxon>Bacillales</taxon>
        <taxon>Paenibacillaceae</taxon>
        <taxon>Paenibacillus</taxon>
    </lineage>
</organism>
<feature type="compositionally biased region" description="Low complexity" evidence="2">
    <location>
        <begin position="9"/>
        <end position="23"/>
    </location>
</feature>
<dbReference type="OrthoDB" id="27330at2"/>
<feature type="transmembrane region" description="Helical" evidence="3">
    <location>
        <begin position="38"/>
        <end position="66"/>
    </location>
</feature>
<dbReference type="eggNOG" id="COG1316">
    <property type="taxonomic scope" value="Bacteria"/>
</dbReference>